<reference evidence="2 3" key="2">
    <citation type="submission" date="2018-06" db="EMBL/GenBank/DDBJ databases">
        <authorList>
            <consortium name="Pathogen Informatics"/>
            <person name="Doyle S."/>
        </authorList>
    </citation>
    <scope>NUCLEOTIDE SEQUENCE [LARGE SCALE GENOMIC DNA]</scope>
    <source>
        <strain evidence="2 3">NCTC10476</strain>
    </source>
</reference>
<protein>
    <submittedName>
        <fullName evidence="2">Domain of uncharacterized function (DUF1788)</fullName>
    </submittedName>
    <submittedName>
        <fullName evidence="1">Putative cytoplasmic protein</fullName>
    </submittedName>
</protein>
<dbReference type="OrthoDB" id="1093513at2"/>
<proteinExistence type="predicted"/>
<evidence type="ECO:0000313" key="1">
    <source>
        <dbReference type="EMBL" id="CEK28728.1"/>
    </source>
</evidence>
<evidence type="ECO:0000313" key="3">
    <source>
        <dbReference type="Proteomes" id="UP000255169"/>
    </source>
</evidence>
<dbReference type="RefSeq" id="WP_038251183.1">
    <property type="nucleotide sequence ID" value="NZ_CCYO01000007.1"/>
</dbReference>
<evidence type="ECO:0000313" key="2">
    <source>
        <dbReference type="EMBL" id="SUQ01365.1"/>
    </source>
</evidence>
<dbReference type="Pfam" id="PF08747">
    <property type="entry name" value="BrxB"/>
    <property type="match status" value="1"/>
</dbReference>
<name>A0A0A8VK73_YERRU</name>
<keyword evidence="3" id="KW-1185">Reference proteome</keyword>
<accession>A0A0A8VK73</accession>
<dbReference type="EMBL" id="LN681231">
    <property type="protein sequence ID" value="CEK28728.1"/>
    <property type="molecule type" value="Genomic_DNA"/>
</dbReference>
<dbReference type="InterPro" id="IPR014858">
    <property type="entry name" value="BrxB"/>
</dbReference>
<organism evidence="1">
    <name type="scientific">Yersinia ruckeri</name>
    <dbReference type="NCBI Taxonomy" id="29486"/>
    <lineage>
        <taxon>Bacteria</taxon>
        <taxon>Pseudomonadati</taxon>
        <taxon>Pseudomonadota</taxon>
        <taxon>Gammaproteobacteria</taxon>
        <taxon>Enterobacterales</taxon>
        <taxon>Yersiniaceae</taxon>
        <taxon>Yersinia</taxon>
    </lineage>
</organism>
<sequence length="200" mass="23152">MNDPILDYRLKQLEERIGDDRFLKNQGSGNEIGFWIFDYPAQQELQVREYLAFLFKKLEKKYTFTQLNIFQVIIDMLEERKLFERICQREPELGLEALKKHLAAPLSQKKIAEYIARTVDLPAQQFVILTGLGNAWPLVRGHELMSALQDVMGFTPLLMFYPGNYSGYDLSPLAGINSRNYYRAFRLVPETGPAATLNPR</sequence>
<dbReference type="Proteomes" id="UP000255169">
    <property type="component" value="Unassembled WGS sequence"/>
</dbReference>
<dbReference type="EMBL" id="UHJG01000001">
    <property type="protein sequence ID" value="SUQ01365.1"/>
    <property type="molecule type" value="Genomic_DNA"/>
</dbReference>
<gene>
    <name evidence="1" type="ORF">CSF007_15025</name>
    <name evidence="2" type="ORF">NCTC10476_02716</name>
</gene>
<dbReference type="AlphaFoldDB" id="A0A0A8VK73"/>
<reference evidence="1" key="1">
    <citation type="journal article" date="2015" name="Genome Announc.">
        <title>Complete Genome Sequence of Yersinia ruckeri Strain CSF007-82, Etiologic Agent of Red Mouth Disease in Salmonid Fish.</title>
        <authorList>
            <person name="Nelson M.C."/>
            <person name="LaPatra S.E."/>
            <person name="Welch T.J."/>
            <person name="Graf J."/>
        </authorList>
    </citation>
    <scope>NUCLEOTIDE SEQUENCE</scope>
    <source>
        <strain evidence="1">CSF007-82</strain>
    </source>
</reference>
<dbReference type="GeneID" id="66880605"/>